<dbReference type="AlphaFoldDB" id="A0A397WSE2"/>
<protein>
    <submittedName>
        <fullName evidence="2">Uncharacterized protein</fullName>
    </submittedName>
</protein>
<evidence type="ECO:0000256" key="1">
    <source>
        <dbReference type="ARBA" id="ARBA00022694"/>
    </source>
</evidence>
<gene>
    <name evidence="2" type="ORF">BXU00_00575</name>
</gene>
<dbReference type="InterPro" id="IPR038085">
    <property type="entry name" value="Rnp2-like_sf"/>
</dbReference>
<proteinExistence type="predicted"/>
<comment type="caution">
    <text evidence="2">The sequence shown here is derived from an EMBL/GenBank/DDBJ whole genome shotgun (WGS) entry which is preliminary data.</text>
</comment>
<sequence>MTATYRIKKRYVLVEGTDIEDKIREKYIYFFGLFDFLKANIKVIKKEKDQILFSVNKKNLYKFIFILYLLKVSVKSIFRTIKEYKKYFLNIDRV</sequence>
<dbReference type="SUPFAM" id="SSF160350">
    <property type="entry name" value="Rnp2-like"/>
    <property type="match status" value="1"/>
</dbReference>
<dbReference type="EMBL" id="MWMI01000001">
    <property type="protein sequence ID" value="RIB35586.1"/>
    <property type="molecule type" value="Genomic_DNA"/>
</dbReference>
<accession>A0A397WSE2</accession>
<dbReference type="Proteomes" id="UP000266622">
    <property type="component" value="Unassembled WGS sequence"/>
</dbReference>
<dbReference type="GO" id="GO:0008033">
    <property type="term" value="P:tRNA processing"/>
    <property type="evidence" value="ECO:0007669"/>
    <property type="project" value="UniProtKB-KW"/>
</dbReference>
<organism evidence="2 3">
    <name type="scientific">Candidatus Nanoclepta minutus</name>
    <dbReference type="NCBI Taxonomy" id="1940235"/>
    <lineage>
        <taxon>Archaea</taxon>
        <taxon>Nanobdellota</taxon>
        <taxon>Candidatus Nanoclepta</taxon>
    </lineage>
</organism>
<keyword evidence="1" id="KW-0819">tRNA processing</keyword>
<name>A0A397WSE2_9ARCH</name>
<evidence type="ECO:0000313" key="3">
    <source>
        <dbReference type="Proteomes" id="UP000266622"/>
    </source>
</evidence>
<evidence type="ECO:0000313" key="2">
    <source>
        <dbReference type="EMBL" id="RIB35586.1"/>
    </source>
</evidence>
<dbReference type="GO" id="GO:1902555">
    <property type="term" value="C:endoribonuclease complex"/>
    <property type="evidence" value="ECO:0007669"/>
    <property type="project" value="UniProtKB-ARBA"/>
</dbReference>
<reference evidence="2 3" key="1">
    <citation type="journal article" date="2018" name="Syst. Appl. Microbiol.">
        <title>A new symbiotic nanoarchaeote (Candidatus Nanoclepta minutus) and its host (Zestosphaera tikiterensis gen. nov., sp. nov.) from a New Zealand hot spring.</title>
        <authorList>
            <person name="St John E."/>
            <person name="Liu Y."/>
            <person name="Podar M."/>
            <person name="Stott M.B."/>
            <person name="Meneghin J."/>
            <person name="Chen Z."/>
            <person name="Lagutin K."/>
            <person name="Mitchell K."/>
            <person name="Reysenbach A.L."/>
        </authorList>
    </citation>
    <scope>NUCLEOTIDE SEQUENCE [LARGE SCALE GENOMIC DNA]</scope>
    <source>
        <strain evidence="2">NZ3</strain>
    </source>
</reference>
<dbReference type="GO" id="GO:1990904">
    <property type="term" value="C:ribonucleoprotein complex"/>
    <property type="evidence" value="ECO:0007669"/>
    <property type="project" value="UniProtKB-ARBA"/>
</dbReference>